<evidence type="ECO:0000256" key="10">
    <source>
        <dbReference type="ARBA" id="ARBA00023004"/>
    </source>
</evidence>
<sequence>MNYPVWLLDAFGGGTLIALIAVVHVYVAHFAVGGGLFLVLTELKGLRENSPAILEYTKKHSRVFLLVSMVFGGLTGVAIWFTIALLSPAATSSLIHIFVFGWATEWVFFFGEIVSLLLYYYYFNKISSRNHLILGWIYFGCAWMSLFVINGVIDFMLTPGEWLNNGNFWSGFFNPTFWPALFFRTFLALMIAGLFGFITSVNLKDPEMRHKMVRYCGLWLMAPLVLLLASAMWYKAALPPAQQEMIFVKSPEMKPFLSGFVFLSPILFAGGLILAAFRPQAVRRPVAWVLLLLGLLYMGSFEFIREGGRRPFIIHNYMYSTAILKADMPEVQKKGVLQSARWVENKIITPENRMAAGAELNKILCLPCHSTGGPLNDILPLARRFTPQGMEAFILSMGTANPYMPPFAGNSEEAAVLAEYLTAGLIPGFLPTAPKITPVAVTPSPFDPETSEYVLLGGATLGNILYSEPEESGIDLSYGAPVLRAQLFFRDASPSLIMENTTVRYTIETGKGVVEGAMEAQDGYFETALAEIPTPLKPYQPFFIAQLEATVDGKVVATTQAKIGVATEFGCRNCHGGKWRQGGRSGMSRETASGILASHDRKSNTNLSADFADGKTVVCSSCHGDFSRGTESKPGLLSLSASIHGYHAGFLVEEGGNSCVLCHSSSDTGASHSYDGIHKQLDLSCSNCHGILADHAASLLKQEGDTGQAKSLLSLLESKGETVIAEVNPRSPWIMEPDCLTCHVDFHPPETDTAFNTWTEDGTGLFHNRMGEAAVVLCSSCHGQPHSLYPSVNAYGKVIGTLQPMQYQNSPYPIAADKGCAVCHTMEMEDEMHHPGSNAMFRNRE</sequence>
<dbReference type="SUPFAM" id="SSF48695">
    <property type="entry name" value="Multiheme cytochromes"/>
    <property type="match status" value="1"/>
</dbReference>
<keyword evidence="11 12" id="KW-0472">Membrane</keyword>
<comment type="similarity">
    <text evidence="2">Belongs to the cytochrome ubiquinol oxidase subunit 1 family.</text>
</comment>
<evidence type="ECO:0000256" key="5">
    <source>
        <dbReference type="ARBA" id="ARBA00022617"/>
    </source>
</evidence>
<evidence type="ECO:0000313" key="13">
    <source>
        <dbReference type="EMBL" id="AGF78085.1"/>
    </source>
</evidence>
<comment type="subcellular location">
    <subcellularLocation>
        <location evidence="1">Cell membrane</location>
        <topology evidence="1">Multi-pass membrane protein</topology>
    </subcellularLocation>
</comment>
<feature type="transmembrane region" description="Helical" evidence="12">
    <location>
        <begin position="215"/>
        <end position="236"/>
    </location>
</feature>
<evidence type="ECO:0000256" key="1">
    <source>
        <dbReference type="ARBA" id="ARBA00004651"/>
    </source>
</evidence>
<dbReference type="GO" id="GO:0019646">
    <property type="term" value="P:aerobic electron transport chain"/>
    <property type="evidence" value="ECO:0007669"/>
    <property type="project" value="InterPro"/>
</dbReference>
<dbReference type="GO" id="GO:0009055">
    <property type="term" value="F:electron transfer activity"/>
    <property type="evidence" value="ECO:0007669"/>
    <property type="project" value="InterPro"/>
</dbReference>
<evidence type="ECO:0000256" key="6">
    <source>
        <dbReference type="ARBA" id="ARBA00022692"/>
    </source>
</evidence>
<keyword evidence="9 12" id="KW-1133">Transmembrane helix</keyword>
<dbReference type="InterPro" id="IPR036909">
    <property type="entry name" value="Cyt_c-like_dom_sf"/>
</dbReference>
<keyword evidence="14" id="KW-1185">Reference proteome</keyword>
<keyword evidence="5" id="KW-0349">Heme</keyword>
<keyword evidence="6 12" id="KW-0812">Transmembrane</keyword>
<evidence type="ECO:0000256" key="9">
    <source>
        <dbReference type="ARBA" id="ARBA00022989"/>
    </source>
</evidence>
<feature type="transmembrane region" description="Helical" evidence="12">
    <location>
        <begin position="16"/>
        <end position="43"/>
    </location>
</feature>
<feature type="transmembrane region" description="Helical" evidence="12">
    <location>
        <begin position="95"/>
        <end position="121"/>
    </location>
</feature>
<dbReference type="InterPro" id="IPR036280">
    <property type="entry name" value="Multihaem_cyt_sf"/>
</dbReference>
<dbReference type="SUPFAM" id="SSF46626">
    <property type="entry name" value="Cytochrome c"/>
    <property type="match status" value="1"/>
</dbReference>
<dbReference type="EMBL" id="CP003985">
    <property type="protein sequence ID" value="AGF78085.1"/>
    <property type="molecule type" value="Genomic_DNA"/>
</dbReference>
<dbReference type="GO" id="GO:0005886">
    <property type="term" value="C:plasma membrane"/>
    <property type="evidence" value="ECO:0007669"/>
    <property type="project" value="UniProtKB-SubCell"/>
</dbReference>
<evidence type="ECO:0000256" key="3">
    <source>
        <dbReference type="ARBA" id="ARBA00022448"/>
    </source>
</evidence>
<evidence type="ECO:0000256" key="4">
    <source>
        <dbReference type="ARBA" id="ARBA00022475"/>
    </source>
</evidence>
<dbReference type="Proteomes" id="UP000011721">
    <property type="component" value="Chromosome"/>
</dbReference>
<keyword evidence="7" id="KW-0479">Metal-binding</keyword>
<dbReference type="KEGG" id="dsf:UWK_01527"/>
<feature type="transmembrane region" description="Helical" evidence="12">
    <location>
        <begin position="63"/>
        <end position="83"/>
    </location>
</feature>
<evidence type="ECO:0000256" key="11">
    <source>
        <dbReference type="ARBA" id="ARBA00023136"/>
    </source>
</evidence>
<dbReference type="InterPro" id="IPR002585">
    <property type="entry name" value="Cyt-d_ubiquinol_oxidase_su_1"/>
</dbReference>
<feature type="transmembrane region" description="Helical" evidence="12">
    <location>
        <begin position="133"/>
        <end position="157"/>
    </location>
</feature>
<evidence type="ECO:0000256" key="8">
    <source>
        <dbReference type="ARBA" id="ARBA00022982"/>
    </source>
</evidence>
<keyword evidence="8" id="KW-0249">Electron transport</keyword>
<dbReference type="AlphaFoldDB" id="M1PEE5"/>
<evidence type="ECO:0000256" key="12">
    <source>
        <dbReference type="SAM" id="Phobius"/>
    </source>
</evidence>
<protein>
    <submittedName>
        <fullName evidence="13">Uncharacterized protein</fullName>
    </submittedName>
</protein>
<reference evidence="14" key="1">
    <citation type="journal article" date="2013" name="Stand. Genomic Sci.">
        <title>Complete genome sequence of Desulfocapsa sulfexigens, a marine deltaproteobacterium specialized in disproportionating inorganic sulfur compounds.</title>
        <authorList>
            <person name="Finster K.W."/>
            <person name="Kjeldsen K.U."/>
            <person name="Kube M."/>
            <person name="Reinhardt R."/>
            <person name="Mussmann M."/>
            <person name="Amann R."/>
            <person name="Schreiber L."/>
        </authorList>
    </citation>
    <scope>NUCLEOTIDE SEQUENCE [LARGE SCALE GENOMIC DNA]</scope>
    <source>
        <strain evidence="14">DSM 10523 / SB164P1</strain>
    </source>
</reference>
<keyword evidence="3" id="KW-0813">Transport</keyword>
<gene>
    <name evidence="13" type="ordered locus">UWK_01527</name>
</gene>
<feature type="transmembrane region" description="Helical" evidence="12">
    <location>
        <begin position="286"/>
        <end position="304"/>
    </location>
</feature>
<organism evidence="13 14">
    <name type="scientific">Desulfocapsa sulfexigens (strain DSM 10523 / SB164P1)</name>
    <dbReference type="NCBI Taxonomy" id="1167006"/>
    <lineage>
        <taxon>Bacteria</taxon>
        <taxon>Pseudomonadati</taxon>
        <taxon>Thermodesulfobacteriota</taxon>
        <taxon>Desulfobulbia</taxon>
        <taxon>Desulfobulbales</taxon>
        <taxon>Desulfocapsaceae</taxon>
        <taxon>Desulfocapsa</taxon>
    </lineage>
</organism>
<dbReference type="OrthoDB" id="9795893at2"/>
<dbReference type="PATRIC" id="fig|1167006.5.peg.1681"/>
<evidence type="ECO:0000313" key="14">
    <source>
        <dbReference type="Proteomes" id="UP000011721"/>
    </source>
</evidence>
<dbReference type="GO" id="GO:0046872">
    <property type="term" value="F:metal ion binding"/>
    <property type="evidence" value="ECO:0007669"/>
    <property type="project" value="UniProtKB-KW"/>
</dbReference>
<dbReference type="RefSeq" id="WP_015403776.1">
    <property type="nucleotide sequence ID" value="NC_020304.1"/>
</dbReference>
<dbReference type="eggNOG" id="COG2010">
    <property type="taxonomic scope" value="Bacteria"/>
</dbReference>
<name>M1PEE5_DESSD</name>
<dbReference type="Pfam" id="PF01654">
    <property type="entry name" value="Cyt_bd_oxida_I"/>
    <property type="match status" value="1"/>
</dbReference>
<dbReference type="GO" id="GO:0020037">
    <property type="term" value="F:heme binding"/>
    <property type="evidence" value="ECO:0007669"/>
    <property type="project" value="InterPro"/>
</dbReference>
<dbReference type="GO" id="GO:0070069">
    <property type="term" value="C:cytochrome complex"/>
    <property type="evidence" value="ECO:0007669"/>
    <property type="project" value="InterPro"/>
</dbReference>
<evidence type="ECO:0000256" key="2">
    <source>
        <dbReference type="ARBA" id="ARBA00009819"/>
    </source>
</evidence>
<dbReference type="Gene3D" id="1.10.1130.10">
    <property type="entry name" value="Flavocytochrome C3, Chain A"/>
    <property type="match status" value="1"/>
</dbReference>
<evidence type="ECO:0000256" key="7">
    <source>
        <dbReference type="ARBA" id="ARBA00022723"/>
    </source>
</evidence>
<feature type="transmembrane region" description="Helical" evidence="12">
    <location>
        <begin position="256"/>
        <end position="277"/>
    </location>
</feature>
<dbReference type="STRING" id="1167006.UWK_01527"/>
<dbReference type="eggNOG" id="COG1271">
    <property type="taxonomic scope" value="Bacteria"/>
</dbReference>
<dbReference type="HOGENOM" id="CLU_344439_0_0_7"/>
<feature type="transmembrane region" description="Helical" evidence="12">
    <location>
        <begin position="177"/>
        <end position="203"/>
    </location>
</feature>
<accession>M1PEE5</accession>
<keyword evidence="4" id="KW-1003">Cell membrane</keyword>
<keyword evidence="10" id="KW-0408">Iron</keyword>
<proteinExistence type="inferred from homology"/>